<keyword evidence="3" id="KW-1185">Reference proteome</keyword>
<reference evidence="2" key="1">
    <citation type="submission" date="2024-03" db="EMBL/GenBank/DDBJ databases">
        <authorList>
            <consortium name="ELIXIR-Norway"/>
            <consortium name="Elixir Norway"/>
        </authorList>
    </citation>
    <scope>NUCLEOTIDE SEQUENCE</scope>
</reference>
<evidence type="ECO:0000313" key="2">
    <source>
        <dbReference type="EMBL" id="CAK9867292.1"/>
    </source>
</evidence>
<proteinExistence type="predicted"/>
<feature type="domain" description="DUF7795" evidence="1">
    <location>
        <begin position="2"/>
        <end position="119"/>
    </location>
</feature>
<dbReference type="EMBL" id="OZ023718">
    <property type="protein sequence ID" value="CAK9867292.1"/>
    <property type="molecule type" value="Genomic_DNA"/>
</dbReference>
<dbReference type="InterPro" id="IPR056697">
    <property type="entry name" value="DUF7795"/>
</dbReference>
<name>A0ABP1AXH3_9BRYO</name>
<evidence type="ECO:0000313" key="3">
    <source>
        <dbReference type="Proteomes" id="UP001497522"/>
    </source>
</evidence>
<accession>A0ABP1AXH3</accession>
<gene>
    <name evidence="2" type="ORF">CSSPJE1EN2_LOCUS10287</name>
</gene>
<sequence length="204" mass="23001">MDKSVSEIFHHFIGRAVTLEDLQKLSSQMLVGFQQALEAFQRPQLHEASAVLAQVMASAPSERLDTYTDMGCRHVHSDHSVVIKLDSALKGLQNHIEQAGGIMEEMRGLLEQANAVMQEELNLELESLTSPRMKARGLHMSDYVTMMAGIVSMLEQDLRMQEQIVDALGLDLSSEVLQNYCMMWTLRPFVDETVVDKALTWIRP</sequence>
<organism evidence="2 3">
    <name type="scientific">Sphagnum jensenii</name>
    <dbReference type="NCBI Taxonomy" id="128206"/>
    <lineage>
        <taxon>Eukaryota</taxon>
        <taxon>Viridiplantae</taxon>
        <taxon>Streptophyta</taxon>
        <taxon>Embryophyta</taxon>
        <taxon>Bryophyta</taxon>
        <taxon>Sphagnophytina</taxon>
        <taxon>Sphagnopsida</taxon>
        <taxon>Sphagnales</taxon>
        <taxon>Sphagnaceae</taxon>
        <taxon>Sphagnum</taxon>
    </lineage>
</organism>
<evidence type="ECO:0000259" key="1">
    <source>
        <dbReference type="Pfam" id="PF25071"/>
    </source>
</evidence>
<protein>
    <recommendedName>
        <fullName evidence="1">DUF7795 domain-containing protein</fullName>
    </recommendedName>
</protein>
<dbReference type="PANTHER" id="PTHR35305">
    <property type="entry name" value="FAD-BINDING PROTEIN"/>
    <property type="match status" value="1"/>
</dbReference>
<dbReference type="PANTHER" id="PTHR35305:SF2">
    <property type="entry name" value="FAD-BINDING PROTEIN"/>
    <property type="match status" value="1"/>
</dbReference>
<dbReference type="Pfam" id="PF25071">
    <property type="entry name" value="DUF7795"/>
    <property type="match status" value="1"/>
</dbReference>
<dbReference type="Proteomes" id="UP001497522">
    <property type="component" value="Chromosome 17"/>
</dbReference>